<dbReference type="AlphaFoldDB" id="A0A9Q0QYE9"/>
<keyword evidence="2" id="KW-1185">Reference proteome</keyword>
<dbReference type="Proteomes" id="UP001141806">
    <property type="component" value="Unassembled WGS sequence"/>
</dbReference>
<proteinExistence type="predicted"/>
<gene>
    <name evidence="1" type="ORF">NE237_001468</name>
</gene>
<comment type="caution">
    <text evidence="1">The sequence shown here is derived from an EMBL/GenBank/DDBJ whole genome shotgun (WGS) entry which is preliminary data.</text>
</comment>
<dbReference type="EMBL" id="JAMYWD010000003">
    <property type="protein sequence ID" value="KAJ4976362.1"/>
    <property type="molecule type" value="Genomic_DNA"/>
</dbReference>
<evidence type="ECO:0000313" key="2">
    <source>
        <dbReference type="Proteomes" id="UP001141806"/>
    </source>
</evidence>
<dbReference type="OrthoDB" id="185373at2759"/>
<protein>
    <recommendedName>
        <fullName evidence="3">Pentatricopeptide repeat-containing protein</fullName>
    </recommendedName>
</protein>
<evidence type="ECO:0008006" key="3">
    <source>
        <dbReference type="Google" id="ProtNLM"/>
    </source>
</evidence>
<organism evidence="1 2">
    <name type="scientific">Protea cynaroides</name>
    <dbReference type="NCBI Taxonomy" id="273540"/>
    <lineage>
        <taxon>Eukaryota</taxon>
        <taxon>Viridiplantae</taxon>
        <taxon>Streptophyta</taxon>
        <taxon>Embryophyta</taxon>
        <taxon>Tracheophyta</taxon>
        <taxon>Spermatophyta</taxon>
        <taxon>Magnoliopsida</taxon>
        <taxon>Proteales</taxon>
        <taxon>Proteaceae</taxon>
        <taxon>Protea</taxon>
    </lineage>
</organism>
<evidence type="ECO:0000313" key="1">
    <source>
        <dbReference type="EMBL" id="KAJ4976362.1"/>
    </source>
</evidence>
<name>A0A9Q0QYE9_9MAGN</name>
<accession>A0A9Q0QYE9</accession>
<sequence length="188" mass="21248">MAFNKSVTPCLGVITTTSTGWAYVSVWRLAKKMSILKLQDARHHRSALLFSTASFLSLNSHSDALLSDKAYTLLKRYPNQLDSLSPHFTPQAASLLLLKSQFDQTLTLKFLNWARSYSFFDVKCKCLTLHILTRFKLYKTAQSLAEVLVTEEDDCSSVFVCLNLTYHICSFSSSVFDLLVKSCSLEHD</sequence>
<reference evidence="1" key="1">
    <citation type="journal article" date="2023" name="Plant J.">
        <title>The genome of the king protea, Protea cynaroides.</title>
        <authorList>
            <person name="Chang J."/>
            <person name="Duong T.A."/>
            <person name="Schoeman C."/>
            <person name="Ma X."/>
            <person name="Roodt D."/>
            <person name="Barker N."/>
            <person name="Li Z."/>
            <person name="Van de Peer Y."/>
            <person name="Mizrachi E."/>
        </authorList>
    </citation>
    <scope>NUCLEOTIDE SEQUENCE</scope>
    <source>
        <tissue evidence="1">Young leaves</tissue>
    </source>
</reference>